<name>A0ABQ8Q1S2_9AGAR</name>
<gene>
    <name evidence="2" type="ORF">F5050DRAFT_1787595</name>
</gene>
<sequence length="180" mass="20164">MLSSSSPRRIYAACFLLVVALLSITVTASPVVAPQKRSNVEYCEIYVARELPNRPGYLFNTITYSSNQQLSVFIGAIRGFRVSAEPGPLKIEQIEVPKYRNGGLKESVLRSFGKVPIDKDPKALQETLQTLGDIRQLQLVSDGEITDDLVYVDAVMRHFHLESQEWEGIYRTMKAGRQGT</sequence>
<keyword evidence="3" id="KW-1185">Reference proteome</keyword>
<organism evidence="2 3">
    <name type="scientific">Lentinula boryana</name>
    <dbReference type="NCBI Taxonomy" id="40481"/>
    <lineage>
        <taxon>Eukaryota</taxon>
        <taxon>Fungi</taxon>
        <taxon>Dikarya</taxon>
        <taxon>Basidiomycota</taxon>
        <taxon>Agaricomycotina</taxon>
        <taxon>Agaricomycetes</taxon>
        <taxon>Agaricomycetidae</taxon>
        <taxon>Agaricales</taxon>
        <taxon>Marasmiineae</taxon>
        <taxon>Omphalotaceae</taxon>
        <taxon>Lentinula</taxon>
    </lineage>
</organism>
<keyword evidence="1" id="KW-0732">Signal</keyword>
<evidence type="ECO:0000313" key="3">
    <source>
        <dbReference type="Proteomes" id="UP001163828"/>
    </source>
</evidence>
<comment type="caution">
    <text evidence="2">The sequence shown here is derived from an EMBL/GenBank/DDBJ whole genome shotgun (WGS) entry which is preliminary data.</text>
</comment>
<evidence type="ECO:0000256" key="1">
    <source>
        <dbReference type="SAM" id="SignalP"/>
    </source>
</evidence>
<reference evidence="2" key="1">
    <citation type="submission" date="2022-08" db="EMBL/GenBank/DDBJ databases">
        <authorList>
            <consortium name="DOE Joint Genome Institute"/>
            <person name="Min B."/>
            <person name="Riley R."/>
            <person name="Sierra-Patev S."/>
            <person name="Naranjo-Ortiz M."/>
            <person name="Looney B."/>
            <person name="Konkel Z."/>
            <person name="Slot J.C."/>
            <person name="Sakamoto Y."/>
            <person name="Steenwyk J.L."/>
            <person name="Rokas A."/>
            <person name="Carro J."/>
            <person name="Camarero S."/>
            <person name="Ferreira P."/>
            <person name="Molpeceres G."/>
            <person name="Ruiz-Duenas F.J."/>
            <person name="Serrano A."/>
            <person name="Henrissat B."/>
            <person name="Drula E."/>
            <person name="Hughes K.W."/>
            <person name="Mata J.L."/>
            <person name="Ishikawa N.K."/>
            <person name="Vargas-Isla R."/>
            <person name="Ushijima S."/>
            <person name="Smith C.A."/>
            <person name="Ahrendt S."/>
            <person name="Andreopoulos W."/>
            <person name="He G."/>
            <person name="Labutti K."/>
            <person name="Lipzen A."/>
            <person name="Ng V."/>
            <person name="Sandor L."/>
            <person name="Barry K."/>
            <person name="Martinez A.T."/>
            <person name="Xiao Y."/>
            <person name="Gibbons J.G."/>
            <person name="Terashima K."/>
            <person name="Hibbett D.S."/>
            <person name="Grigoriev I.V."/>
        </authorList>
    </citation>
    <scope>NUCLEOTIDE SEQUENCE</scope>
    <source>
        <strain evidence="2">TFB10827</strain>
    </source>
</reference>
<dbReference type="Proteomes" id="UP001163828">
    <property type="component" value="Unassembled WGS sequence"/>
</dbReference>
<protein>
    <submittedName>
        <fullName evidence="2">Uncharacterized protein</fullName>
    </submittedName>
</protein>
<evidence type="ECO:0000313" key="2">
    <source>
        <dbReference type="EMBL" id="KAJ3992618.1"/>
    </source>
</evidence>
<accession>A0ABQ8Q1S2</accession>
<proteinExistence type="predicted"/>
<feature type="signal peptide" evidence="1">
    <location>
        <begin position="1"/>
        <end position="28"/>
    </location>
</feature>
<feature type="chain" id="PRO_5045396465" evidence="1">
    <location>
        <begin position="29"/>
        <end position="180"/>
    </location>
</feature>
<dbReference type="EMBL" id="MU790837">
    <property type="protein sequence ID" value="KAJ3992618.1"/>
    <property type="molecule type" value="Genomic_DNA"/>
</dbReference>